<accession>G3TH07</accession>
<feature type="signal peptide" evidence="1">
    <location>
        <begin position="1"/>
        <end position="23"/>
    </location>
</feature>
<reference evidence="2" key="2">
    <citation type="submission" date="2025-08" db="UniProtKB">
        <authorList>
            <consortium name="Ensembl"/>
        </authorList>
    </citation>
    <scope>IDENTIFICATION</scope>
    <source>
        <strain evidence="2">Isolate ISIS603380</strain>
    </source>
</reference>
<dbReference type="HOGENOM" id="CLU_1660075_0_0_1"/>
<dbReference type="STRING" id="9785.ENSLAFP00000013806"/>
<dbReference type="GeneTree" id="ENSGT00390000018074"/>
<name>G3TH07_LOXAF</name>
<dbReference type="Pfam" id="PF15209">
    <property type="entry name" value="IL31"/>
    <property type="match status" value="1"/>
</dbReference>
<dbReference type="Proteomes" id="UP000007646">
    <property type="component" value="Unassembled WGS sequence"/>
</dbReference>
<dbReference type="PANTHER" id="PTHR38652">
    <property type="entry name" value="INTERLEUKIN-31"/>
    <property type="match status" value="1"/>
</dbReference>
<reference evidence="2" key="3">
    <citation type="submission" date="2025-09" db="UniProtKB">
        <authorList>
            <consortium name="Ensembl"/>
        </authorList>
    </citation>
    <scope>IDENTIFICATION</scope>
    <source>
        <strain evidence="2">Isolate ISIS603380</strain>
    </source>
</reference>
<protein>
    <submittedName>
        <fullName evidence="2">Interleukin 31</fullName>
    </submittedName>
</protein>
<sequence>MVSHSGPKKFALFLLCCMGNLLSSHMLSILRPDAKDQQKIIKELQYLSKILLEEYREAEKGVPESTKYTLPCSTSDPHPSNNINSSAILPYFQGIKQHINNKSVVDEITGQLKKLVSQDTSEINVSVPTDPFERKCFILAILQQFAKCVDGKAMNSEDQKART</sequence>
<dbReference type="PANTHER" id="PTHR38652:SF1">
    <property type="entry name" value="INTERLEUKIN-31"/>
    <property type="match status" value="1"/>
</dbReference>
<reference evidence="2 3" key="1">
    <citation type="submission" date="2009-06" db="EMBL/GenBank/DDBJ databases">
        <title>The Genome Sequence of Loxodonta africana (African elephant).</title>
        <authorList>
            <person name="Di Palma F."/>
            <person name="Heiman D."/>
            <person name="Young S."/>
            <person name="Johnson J."/>
            <person name="Lander E.S."/>
            <person name="Lindblad-Toh K."/>
        </authorList>
    </citation>
    <scope>NUCLEOTIDE SEQUENCE [LARGE SCALE GENOMIC DNA]</scope>
    <source>
        <strain evidence="2 3">Isolate ISIS603380</strain>
    </source>
</reference>
<feature type="chain" id="PRO_5003455439" evidence="1">
    <location>
        <begin position="24"/>
        <end position="163"/>
    </location>
</feature>
<gene>
    <name evidence="2" type="primary">IL31</name>
</gene>
<keyword evidence="1" id="KW-0732">Signal</keyword>
<dbReference type="AlphaFoldDB" id="G3TH07"/>
<keyword evidence="3" id="KW-1185">Reference proteome</keyword>
<evidence type="ECO:0000256" key="1">
    <source>
        <dbReference type="SAM" id="SignalP"/>
    </source>
</evidence>
<dbReference type="GO" id="GO:0005615">
    <property type="term" value="C:extracellular space"/>
    <property type="evidence" value="ECO:0007669"/>
    <property type="project" value="Ensembl"/>
</dbReference>
<proteinExistence type="predicted"/>
<dbReference type="Ensembl" id="ENSLAFT00000016441.2">
    <property type="protein sequence ID" value="ENSLAFP00000013806.2"/>
    <property type="gene ID" value="ENSLAFG00000016441.2"/>
</dbReference>
<dbReference type="eggNOG" id="ENOG502TF53">
    <property type="taxonomic scope" value="Eukaryota"/>
</dbReference>
<dbReference type="GO" id="GO:0005125">
    <property type="term" value="F:cytokine activity"/>
    <property type="evidence" value="ECO:0007669"/>
    <property type="project" value="TreeGrafter"/>
</dbReference>
<evidence type="ECO:0000313" key="3">
    <source>
        <dbReference type="Proteomes" id="UP000007646"/>
    </source>
</evidence>
<dbReference type="OMA" id="PYFRAIR"/>
<dbReference type="InParanoid" id="G3TH07"/>
<dbReference type="GO" id="GO:0005126">
    <property type="term" value="F:cytokine receptor binding"/>
    <property type="evidence" value="ECO:0007669"/>
    <property type="project" value="TreeGrafter"/>
</dbReference>
<evidence type="ECO:0000313" key="2">
    <source>
        <dbReference type="Ensembl" id="ENSLAFP00000013806.2"/>
    </source>
</evidence>
<organism evidence="2 3">
    <name type="scientific">Loxodonta africana</name>
    <name type="common">African elephant</name>
    <dbReference type="NCBI Taxonomy" id="9785"/>
    <lineage>
        <taxon>Eukaryota</taxon>
        <taxon>Metazoa</taxon>
        <taxon>Chordata</taxon>
        <taxon>Craniata</taxon>
        <taxon>Vertebrata</taxon>
        <taxon>Euteleostomi</taxon>
        <taxon>Mammalia</taxon>
        <taxon>Eutheria</taxon>
        <taxon>Afrotheria</taxon>
        <taxon>Proboscidea</taxon>
        <taxon>Elephantidae</taxon>
        <taxon>Loxodonta</taxon>
    </lineage>
</organism>
<dbReference type="InterPro" id="IPR027987">
    <property type="entry name" value="IL-31"/>
</dbReference>